<keyword evidence="8" id="KW-1185">Reference proteome</keyword>
<dbReference type="InterPro" id="IPR051677">
    <property type="entry name" value="AfsR-DnrI-RedD_regulator"/>
</dbReference>
<dbReference type="SUPFAM" id="SSF52540">
    <property type="entry name" value="P-loop containing nucleoside triphosphate hydrolases"/>
    <property type="match status" value="1"/>
</dbReference>
<dbReference type="GO" id="GO:0003677">
    <property type="term" value="F:DNA binding"/>
    <property type="evidence" value="ECO:0007669"/>
    <property type="project" value="UniProtKB-UniRule"/>
</dbReference>
<evidence type="ECO:0000256" key="3">
    <source>
        <dbReference type="ARBA" id="ARBA00023125"/>
    </source>
</evidence>
<dbReference type="InterPro" id="IPR027417">
    <property type="entry name" value="P-loop_NTPase"/>
</dbReference>
<dbReference type="InterPro" id="IPR001867">
    <property type="entry name" value="OmpR/PhoB-type_DNA-bd"/>
</dbReference>
<dbReference type="Proteomes" id="UP000533598">
    <property type="component" value="Unassembled WGS sequence"/>
</dbReference>
<dbReference type="Gene3D" id="1.10.10.10">
    <property type="entry name" value="Winged helix-like DNA-binding domain superfamily/Winged helix DNA-binding domain"/>
    <property type="match status" value="1"/>
</dbReference>
<dbReference type="InterPro" id="IPR011990">
    <property type="entry name" value="TPR-like_helical_dom_sf"/>
</dbReference>
<dbReference type="SMART" id="SM00862">
    <property type="entry name" value="Trans_reg_C"/>
    <property type="match status" value="1"/>
</dbReference>
<protein>
    <submittedName>
        <fullName evidence="7">DNA-binding SARP family transcriptional activator</fullName>
    </submittedName>
</protein>
<dbReference type="Gene3D" id="1.25.40.10">
    <property type="entry name" value="Tetratricopeptide repeat domain"/>
    <property type="match status" value="1"/>
</dbReference>
<evidence type="ECO:0000259" key="6">
    <source>
        <dbReference type="PROSITE" id="PS51755"/>
    </source>
</evidence>
<dbReference type="Pfam" id="PF00486">
    <property type="entry name" value="Trans_reg_C"/>
    <property type="match status" value="1"/>
</dbReference>
<dbReference type="Gene3D" id="3.40.50.300">
    <property type="entry name" value="P-loop containing nucleotide triphosphate hydrolases"/>
    <property type="match status" value="1"/>
</dbReference>
<dbReference type="GO" id="GO:0006355">
    <property type="term" value="P:regulation of DNA-templated transcription"/>
    <property type="evidence" value="ECO:0007669"/>
    <property type="project" value="InterPro"/>
</dbReference>
<dbReference type="AlphaFoldDB" id="A0A7W7CEP6"/>
<feature type="DNA-binding region" description="OmpR/PhoB-type" evidence="5">
    <location>
        <begin position="1"/>
        <end position="97"/>
    </location>
</feature>
<keyword evidence="4" id="KW-0804">Transcription</keyword>
<dbReference type="Pfam" id="PF03704">
    <property type="entry name" value="BTAD"/>
    <property type="match status" value="1"/>
</dbReference>
<dbReference type="RefSeq" id="WP_185005359.1">
    <property type="nucleotide sequence ID" value="NZ_BAAAUI010000001.1"/>
</dbReference>
<evidence type="ECO:0000256" key="2">
    <source>
        <dbReference type="ARBA" id="ARBA00023015"/>
    </source>
</evidence>
<dbReference type="PROSITE" id="PS51755">
    <property type="entry name" value="OMPR_PHOB"/>
    <property type="match status" value="1"/>
</dbReference>
<dbReference type="InterPro" id="IPR016032">
    <property type="entry name" value="Sig_transdc_resp-reg_C-effctor"/>
</dbReference>
<keyword evidence="2" id="KW-0805">Transcription regulation</keyword>
<name>A0A7W7CEP6_9PSEU</name>
<comment type="similarity">
    <text evidence="1">Belongs to the AfsR/DnrI/RedD regulatory family.</text>
</comment>
<dbReference type="SUPFAM" id="SSF46894">
    <property type="entry name" value="C-terminal effector domain of the bipartite response regulators"/>
    <property type="match status" value="1"/>
</dbReference>
<evidence type="ECO:0000256" key="4">
    <source>
        <dbReference type="ARBA" id="ARBA00023163"/>
    </source>
</evidence>
<dbReference type="InterPro" id="IPR005158">
    <property type="entry name" value="BTAD"/>
</dbReference>
<organism evidence="7 8">
    <name type="scientific">Crossiella cryophila</name>
    <dbReference type="NCBI Taxonomy" id="43355"/>
    <lineage>
        <taxon>Bacteria</taxon>
        <taxon>Bacillati</taxon>
        <taxon>Actinomycetota</taxon>
        <taxon>Actinomycetes</taxon>
        <taxon>Pseudonocardiales</taxon>
        <taxon>Pseudonocardiaceae</taxon>
        <taxon>Crossiella</taxon>
    </lineage>
</organism>
<dbReference type="SUPFAM" id="SSF48452">
    <property type="entry name" value="TPR-like"/>
    <property type="match status" value="1"/>
</dbReference>
<dbReference type="EMBL" id="JACHMH010000001">
    <property type="protein sequence ID" value="MBB4679637.1"/>
    <property type="molecule type" value="Genomic_DNA"/>
</dbReference>
<gene>
    <name evidence="7" type="ORF">HNR67_005755</name>
</gene>
<dbReference type="SMART" id="SM01043">
    <property type="entry name" value="BTAD"/>
    <property type="match status" value="1"/>
</dbReference>
<sequence>MSTRLRFELLGPVRAWVDGGEADLGAPQQRALLGVLLLHGGAVATQDVLVEAVWGAQAPPAVGGMVRSYVSRLRRALGDGRPASVIRSVAGGYALATGPGQLDLADFQQQLSAAREARRTGELEVEATALRAALGLWQGLPLAGVRGEYAERERERLRQLRLTAVEDLAAADLELGRHVEAVSALTPLIIEEPLRERARVLIMLGLYRSGRQAEALELYQDAVRRFTDELGLDPGAELREMQRRILRADPGLTGPTPVRPLSSAERARKPMQLPPDLPEFTGHQALLTEIATQLGPQETGVPVHAFTGGPGIGKTAAAVHLAHQVAADFPDGQFYVYLRAAPCPLPVLLHALGVTEVPAERVERSALWRTLTCGRRILLVVDDAIEDHQVRAVLPGTGGPAVLLTARQRLHGLAHARWHTLSGLDQREQRELLASTIGADRLATDPEAVRALIAHADGLPQVLHNVAARLAARPDWSLATAVRRLTAPAAQSAEDPYTPTLQALPAELGRALRLLAVPDGETTTLPAAAAVLDRNPATTEDLLDALVEAHLLEPVTEGRYRLRGPLRRAARAQALLTDGEAACQAALARLTQHHLDTADKWNPADEPNRWALAAQADKIADAPAQDLARLLAARTPATR</sequence>
<evidence type="ECO:0000313" key="8">
    <source>
        <dbReference type="Proteomes" id="UP000533598"/>
    </source>
</evidence>
<dbReference type="GO" id="GO:0000160">
    <property type="term" value="P:phosphorelay signal transduction system"/>
    <property type="evidence" value="ECO:0007669"/>
    <property type="project" value="InterPro"/>
</dbReference>
<dbReference type="InterPro" id="IPR036388">
    <property type="entry name" value="WH-like_DNA-bd_sf"/>
</dbReference>
<feature type="domain" description="OmpR/PhoB-type" evidence="6">
    <location>
        <begin position="1"/>
        <end position="97"/>
    </location>
</feature>
<dbReference type="PANTHER" id="PTHR35807:SF1">
    <property type="entry name" value="TRANSCRIPTIONAL REGULATOR REDD"/>
    <property type="match status" value="1"/>
</dbReference>
<evidence type="ECO:0000313" key="7">
    <source>
        <dbReference type="EMBL" id="MBB4679637.1"/>
    </source>
</evidence>
<reference evidence="7 8" key="1">
    <citation type="submission" date="2020-08" db="EMBL/GenBank/DDBJ databases">
        <title>Sequencing the genomes of 1000 actinobacteria strains.</title>
        <authorList>
            <person name="Klenk H.-P."/>
        </authorList>
    </citation>
    <scope>NUCLEOTIDE SEQUENCE [LARGE SCALE GENOMIC DNA]</scope>
    <source>
        <strain evidence="7 8">DSM 44230</strain>
    </source>
</reference>
<accession>A0A7W7CEP6</accession>
<comment type="caution">
    <text evidence="7">The sequence shown here is derived from an EMBL/GenBank/DDBJ whole genome shotgun (WGS) entry which is preliminary data.</text>
</comment>
<evidence type="ECO:0000256" key="1">
    <source>
        <dbReference type="ARBA" id="ARBA00005820"/>
    </source>
</evidence>
<dbReference type="PANTHER" id="PTHR35807">
    <property type="entry name" value="TRANSCRIPTIONAL REGULATOR REDD-RELATED"/>
    <property type="match status" value="1"/>
</dbReference>
<dbReference type="CDD" id="cd15831">
    <property type="entry name" value="BTAD"/>
    <property type="match status" value="1"/>
</dbReference>
<evidence type="ECO:0000256" key="5">
    <source>
        <dbReference type="PROSITE-ProRule" id="PRU01091"/>
    </source>
</evidence>
<keyword evidence="3 5" id="KW-0238">DNA-binding</keyword>
<proteinExistence type="inferred from homology"/>